<dbReference type="EMBL" id="CAJNOW010000350">
    <property type="protein sequence ID" value="CAF1273247.1"/>
    <property type="molecule type" value="Genomic_DNA"/>
</dbReference>
<sequence>MQNSLILCASILGCVLLFNSYTSGQQFTFPVQACATGVATGNYWSCAGQLAFNIWKVHNWGANAPITICGLPCTGNLKGRISKLQWVWDARFRCDSNAPGINGKSSKKSRDGAMEWAIKDFLNQALSSGRLKSTDLRC</sequence>
<organism evidence="5 8">
    <name type="scientific">Rotaria magnacalcarata</name>
    <dbReference type="NCBI Taxonomy" id="392030"/>
    <lineage>
        <taxon>Eukaryota</taxon>
        <taxon>Metazoa</taxon>
        <taxon>Spiralia</taxon>
        <taxon>Gnathifera</taxon>
        <taxon>Rotifera</taxon>
        <taxon>Eurotatoria</taxon>
        <taxon>Bdelloidea</taxon>
        <taxon>Philodinida</taxon>
        <taxon>Philodinidae</taxon>
        <taxon>Rotaria</taxon>
    </lineage>
</organism>
<dbReference type="InterPro" id="IPR024509">
    <property type="entry name" value="Anti-LPS_factor/Scygonadin"/>
</dbReference>
<reference evidence="5" key="1">
    <citation type="submission" date="2021-02" db="EMBL/GenBank/DDBJ databases">
        <authorList>
            <person name="Nowell W R."/>
        </authorList>
    </citation>
    <scope>NUCLEOTIDE SEQUENCE</scope>
</reference>
<dbReference type="InterPro" id="IPR038539">
    <property type="entry name" value="Anti-LPS_factor/Scygonadin_sf"/>
</dbReference>
<dbReference type="Proteomes" id="UP000681720">
    <property type="component" value="Unassembled WGS sequence"/>
</dbReference>
<evidence type="ECO:0000313" key="4">
    <source>
        <dbReference type="EMBL" id="CAF1273247.1"/>
    </source>
</evidence>
<dbReference type="EMBL" id="CAJNOV010007351">
    <property type="protein sequence ID" value="CAF1282339.1"/>
    <property type="molecule type" value="Genomic_DNA"/>
</dbReference>
<dbReference type="Proteomes" id="UP000681967">
    <property type="component" value="Unassembled WGS sequence"/>
</dbReference>
<evidence type="ECO:0000313" key="6">
    <source>
        <dbReference type="EMBL" id="CAF3990943.1"/>
    </source>
</evidence>
<keyword evidence="3" id="KW-0732">Signal</keyword>
<evidence type="ECO:0000256" key="2">
    <source>
        <dbReference type="ARBA" id="ARBA00023022"/>
    </source>
</evidence>
<evidence type="ECO:0000256" key="1">
    <source>
        <dbReference type="ARBA" id="ARBA00022529"/>
    </source>
</evidence>
<dbReference type="Proteomes" id="UP000663834">
    <property type="component" value="Unassembled WGS sequence"/>
</dbReference>
<dbReference type="OrthoDB" id="9970438at2759"/>
<dbReference type="GO" id="GO:0042742">
    <property type="term" value="P:defense response to bacterium"/>
    <property type="evidence" value="ECO:0007669"/>
    <property type="project" value="UniProtKB-KW"/>
</dbReference>
<evidence type="ECO:0000313" key="8">
    <source>
        <dbReference type="Proteomes" id="UP000663855"/>
    </source>
</evidence>
<dbReference type="Pfam" id="PF11630">
    <property type="entry name" value="Anti-LPS-SCYG"/>
    <property type="match status" value="1"/>
</dbReference>
<keyword evidence="2" id="KW-0044">Antibiotic</keyword>
<dbReference type="Proteomes" id="UP000663855">
    <property type="component" value="Unassembled WGS sequence"/>
</dbReference>
<name>A0A815CMN5_9BILA</name>
<comment type="caution">
    <text evidence="5">The sequence shown here is derived from an EMBL/GenBank/DDBJ whole genome shotgun (WGS) entry which is preliminary data.</text>
</comment>
<evidence type="ECO:0000313" key="7">
    <source>
        <dbReference type="EMBL" id="CAF4031615.1"/>
    </source>
</evidence>
<proteinExistence type="predicted"/>
<dbReference type="Gene3D" id="3.30.160.320">
    <property type="match status" value="1"/>
</dbReference>
<dbReference type="EMBL" id="CAJOBH010004467">
    <property type="protein sequence ID" value="CAF3990943.1"/>
    <property type="molecule type" value="Genomic_DNA"/>
</dbReference>
<accession>A0A815CMN5</accession>
<evidence type="ECO:0000313" key="5">
    <source>
        <dbReference type="EMBL" id="CAF1282339.1"/>
    </source>
</evidence>
<protein>
    <submittedName>
        <fullName evidence="5">Uncharacterized protein</fullName>
    </submittedName>
</protein>
<dbReference type="AlphaFoldDB" id="A0A815CMN5"/>
<evidence type="ECO:0000256" key="3">
    <source>
        <dbReference type="SAM" id="SignalP"/>
    </source>
</evidence>
<gene>
    <name evidence="6" type="ORF">BYL167_LOCUS13147</name>
    <name evidence="5" type="ORF">CJN711_LOCUS16048</name>
    <name evidence="7" type="ORF">GIL414_LOCUS13429</name>
    <name evidence="4" type="ORF">KQP761_LOCUS3397</name>
</gene>
<dbReference type="EMBL" id="CAJOBJ010005442">
    <property type="protein sequence ID" value="CAF4031615.1"/>
    <property type="molecule type" value="Genomic_DNA"/>
</dbReference>
<feature type="chain" id="PRO_5036411404" evidence="3">
    <location>
        <begin position="25"/>
        <end position="138"/>
    </location>
</feature>
<keyword evidence="1" id="KW-0929">Antimicrobial</keyword>
<feature type="signal peptide" evidence="3">
    <location>
        <begin position="1"/>
        <end position="24"/>
    </location>
</feature>